<evidence type="ECO:0000313" key="2">
    <source>
        <dbReference type="EMBL" id="HAR55440.1"/>
    </source>
</evidence>
<dbReference type="Gene3D" id="1.10.150.650">
    <property type="match status" value="1"/>
</dbReference>
<dbReference type="InterPro" id="IPR052018">
    <property type="entry name" value="PHP_domain"/>
</dbReference>
<dbReference type="STRING" id="314276.OS145_10520"/>
<dbReference type="InterPro" id="IPR003141">
    <property type="entry name" value="Pol/His_phosphatase_N"/>
</dbReference>
<protein>
    <submittedName>
        <fullName evidence="2">PHP domain-containing protein</fullName>
    </submittedName>
</protein>
<dbReference type="SMART" id="SM00481">
    <property type="entry name" value="POLIIIAc"/>
    <property type="match status" value="1"/>
</dbReference>
<dbReference type="PANTHER" id="PTHR42924">
    <property type="entry name" value="EXONUCLEASE"/>
    <property type="match status" value="1"/>
</dbReference>
<dbReference type="Proteomes" id="UP000262878">
    <property type="component" value="Unassembled WGS sequence"/>
</dbReference>
<dbReference type="GO" id="GO:0004534">
    <property type="term" value="F:5'-3' RNA exonuclease activity"/>
    <property type="evidence" value="ECO:0007669"/>
    <property type="project" value="TreeGrafter"/>
</dbReference>
<evidence type="ECO:0000313" key="3">
    <source>
        <dbReference type="Proteomes" id="UP000262878"/>
    </source>
</evidence>
<dbReference type="CDD" id="cd07438">
    <property type="entry name" value="PHP_HisPPase_AMP"/>
    <property type="match status" value="1"/>
</dbReference>
<dbReference type="Pfam" id="PF02811">
    <property type="entry name" value="PHP"/>
    <property type="match status" value="1"/>
</dbReference>
<dbReference type="Gene3D" id="3.20.20.140">
    <property type="entry name" value="Metal-dependent hydrolases"/>
    <property type="match status" value="1"/>
</dbReference>
<feature type="domain" description="Polymerase/histidinol phosphatase N-terminal" evidence="1">
    <location>
        <begin position="20"/>
        <end position="87"/>
    </location>
</feature>
<evidence type="ECO:0000259" key="1">
    <source>
        <dbReference type="SMART" id="SM00481"/>
    </source>
</evidence>
<dbReference type="GO" id="GO:0035312">
    <property type="term" value="F:5'-3' DNA exonuclease activity"/>
    <property type="evidence" value="ECO:0007669"/>
    <property type="project" value="TreeGrafter"/>
</dbReference>
<sequence>MRNVRFVKGRNSQQGFNLIIDLHCHSTHSDGSLTVPELIDRAHNNSVSVLALTDHDNIDGVDEAQQYIEQAHYDMTLVAGVELSCWWENFEIHIVGLNVDTRSESLQRLLQTQQNRRRERIDSIIQKLAARDINVEIDSDGIPTRKHIADQLVQHGYVDQVQKAFDRFIGKGNFAYVRPQWCSIGHAIKAIHDAGGSAVLAHPHAYQLSNKWLRKLIGEAKTWGLDGIEVSIGQQTFGQRSALAEFAKDFQLKASQGSDFHYPSQWRDLGKNLCLPDACVPIWNDWFS</sequence>
<proteinExistence type="predicted"/>
<dbReference type="InterPro" id="IPR016195">
    <property type="entry name" value="Pol/histidinol_Pase-like"/>
</dbReference>
<dbReference type="PANTHER" id="PTHR42924:SF3">
    <property type="entry name" value="POLYMERASE_HISTIDINOL PHOSPHATASE N-TERMINAL DOMAIN-CONTAINING PROTEIN"/>
    <property type="match status" value="1"/>
</dbReference>
<dbReference type="SUPFAM" id="SSF89550">
    <property type="entry name" value="PHP domain-like"/>
    <property type="match status" value="1"/>
</dbReference>
<comment type="caution">
    <text evidence="2">The sequence shown here is derived from an EMBL/GenBank/DDBJ whole genome shotgun (WGS) entry which is preliminary data.</text>
</comment>
<name>A0A348WLM8_9GAMM</name>
<organism evidence="2 3">
    <name type="scientific">Idiomarina baltica</name>
    <dbReference type="NCBI Taxonomy" id="190892"/>
    <lineage>
        <taxon>Bacteria</taxon>
        <taxon>Pseudomonadati</taxon>
        <taxon>Pseudomonadota</taxon>
        <taxon>Gammaproteobacteria</taxon>
        <taxon>Alteromonadales</taxon>
        <taxon>Idiomarinaceae</taxon>
        <taxon>Idiomarina</taxon>
    </lineage>
</organism>
<dbReference type="AlphaFoldDB" id="A0A348WLM8"/>
<dbReference type="InterPro" id="IPR004013">
    <property type="entry name" value="PHP_dom"/>
</dbReference>
<dbReference type="EMBL" id="DMUP01000035">
    <property type="protein sequence ID" value="HAR55440.1"/>
    <property type="molecule type" value="Genomic_DNA"/>
</dbReference>
<gene>
    <name evidence="2" type="ORF">DCR58_01500</name>
</gene>
<accession>A0A348WLM8</accession>
<reference evidence="2 3" key="1">
    <citation type="journal article" date="2018" name="Nat. Biotechnol.">
        <title>A standardized bacterial taxonomy based on genome phylogeny substantially revises the tree of life.</title>
        <authorList>
            <person name="Parks D.H."/>
            <person name="Chuvochina M."/>
            <person name="Waite D.W."/>
            <person name="Rinke C."/>
            <person name="Skarshewski A."/>
            <person name="Chaumeil P.A."/>
            <person name="Hugenholtz P."/>
        </authorList>
    </citation>
    <scope>NUCLEOTIDE SEQUENCE [LARGE SCALE GENOMIC DNA]</scope>
    <source>
        <strain evidence="2">UBA9360</strain>
    </source>
</reference>